<dbReference type="Proteomes" id="UP000298213">
    <property type="component" value="Unassembled WGS sequence"/>
</dbReference>
<evidence type="ECO:0000313" key="2">
    <source>
        <dbReference type="Proteomes" id="UP000298213"/>
    </source>
</evidence>
<dbReference type="RefSeq" id="WP_135089031.1">
    <property type="nucleotide sequence ID" value="NZ_SPDV01000037.1"/>
</dbReference>
<keyword evidence="2" id="KW-1185">Reference proteome</keyword>
<protein>
    <submittedName>
        <fullName evidence="1">Uncharacterized protein</fullName>
    </submittedName>
</protein>
<gene>
    <name evidence="1" type="ORF">E2493_16655</name>
</gene>
<name>A0A4Y8ZQP0_9SPHN</name>
<comment type="caution">
    <text evidence="1">The sequence shown here is derived from an EMBL/GenBank/DDBJ whole genome shotgun (WGS) entry which is preliminary data.</text>
</comment>
<accession>A0A4Y8ZQP0</accession>
<evidence type="ECO:0000313" key="1">
    <source>
        <dbReference type="EMBL" id="TFI57139.1"/>
    </source>
</evidence>
<reference evidence="1 2" key="1">
    <citation type="submission" date="2019-03" db="EMBL/GenBank/DDBJ databases">
        <title>Genome sequence of Sphingomonas sp. 17J27-24.</title>
        <authorList>
            <person name="Kim M."/>
            <person name="Maeng S."/>
            <person name="Sathiyaraj S."/>
        </authorList>
    </citation>
    <scope>NUCLEOTIDE SEQUENCE [LARGE SCALE GENOMIC DNA]</scope>
    <source>
        <strain evidence="1 2">17J27-24</strain>
    </source>
</reference>
<organism evidence="1 2">
    <name type="scientific">Sphingomonas parva</name>
    <dbReference type="NCBI Taxonomy" id="2555898"/>
    <lineage>
        <taxon>Bacteria</taxon>
        <taxon>Pseudomonadati</taxon>
        <taxon>Pseudomonadota</taxon>
        <taxon>Alphaproteobacteria</taxon>
        <taxon>Sphingomonadales</taxon>
        <taxon>Sphingomonadaceae</taxon>
        <taxon>Sphingomonas</taxon>
    </lineage>
</organism>
<dbReference type="AlphaFoldDB" id="A0A4Y8ZQP0"/>
<dbReference type="EMBL" id="SPDV01000037">
    <property type="protein sequence ID" value="TFI57139.1"/>
    <property type="molecule type" value="Genomic_DNA"/>
</dbReference>
<proteinExistence type="predicted"/>
<sequence length="171" mass="18710">MKYKNAPFLALEALARDGAVTLARLAGWELKRDATLLQVIEADLHYVSSADLILIPSADGCVRGLSPLLHETRCAALLISPGRTNGGKATFYMTIVRHEGERIRHHSGLRLWAEAPAELWLAPDPHGEDPGGPFFRIADGRLATWHPQTVAAHSLGFRNADALMASAMKRR</sequence>